<dbReference type="InterPro" id="IPR016181">
    <property type="entry name" value="Acyl_CoA_acyltransferase"/>
</dbReference>
<dbReference type="PANTHER" id="PTHR43610:SF1">
    <property type="entry name" value="N-ACETYLTRANSFERASE DOMAIN-CONTAINING PROTEIN"/>
    <property type="match status" value="1"/>
</dbReference>
<evidence type="ECO:0000313" key="3">
    <source>
        <dbReference type="Proteomes" id="UP000596202"/>
    </source>
</evidence>
<reference evidence="2 3" key="1">
    <citation type="submission" date="2021-01" db="EMBL/GenBank/DDBJ databases">
        <title>FDA dAtabase for Regulatory Grade micrObial Sequences (FDA-ARGOS): Supporting development and validation of Infectious Disease Dx tests.</title>
        <authorList>
            <person name="Sproer C."/>
            <person name="Gronow S."/>
            <person name="Severitt S."/>
            <person name="Schroder I."/>
            <person name="Tallon L."/>
            <person name="Sadzewicz L."/>
            <person name="Zhao X."/>
            <person name="Boylan J."/>
            <person name="Ott S."/>
            <person name="Bowen H."/>
            <person name="Vavikolanu K."/>
            <person name="Mehta A."/>
            <person name="Aluvathingal J."/>
            <person name="Nadendla S."/>
            <person name="Lowell S."/>
            <person name="Myers T."/>
            <person name="Yan Y."/>
            <person name="Sichtig H."/>
        </authorList>
    </citation>
    <scope>NUCLEOTIDE SEQUENCE [LARGE SCALE GENOMIC DNA]</scope>
    <source>
        <strain evidence="2 3">FDAARGOS_1131</strain>
    </source>
</reference>
<dbReference type="OrthoDB" id="9795199at2"/>
<sequence>MKMNDKQETSWIAYPTILEGEQIRLIPLELQHLEDLYQKAADRKLWELVPTDCSQREIFFDNYTQAIAARDKGIQYPFVIQHKQTGEIIGSTRFFELYPADKKLEIGWTWITQEYWGTIVNLESKLLLMSFCFEVLGVNRVQLKTKDTNIRSRKAIEKIGGIFEGILRKDKIQADGTTRNAAYYSILDDEWKKVKSNLEALIAHKKNN</sequence>
<dbReference type="InterPro" id="IPR000182">
    <property type="entry name" value="GNAT_dom"/>
</dbReference>
<organism evidence="2 3">
    <name type="scientific">Myroides odoratus</name>
    <name type="common">Flavobacterium odoratum</name>
    <dbReference type="NCBI Taxonomy" id="256"/>
    <lineage>
        <taxon>Bacteria</taxon>
        <taxon>Pseudomonadati</taxon>
        <taxon>Bacteroidota</taxon>
        <taxon>Flavobacteriia</taxon>
        <taxon>Flavobacteriales</taxon>
        <taxon>Flavobacteriaceae</taxon>
        <taxon>Myroides</taxon>
    </lineage>
</organism>
<evidence type="ECO:0000313" key="2">
    <source>
        <dbReference type="EMBL" id="QQU00575.1"/>
    </source>
</evidence>
<name>A0A9Q7EBI9_MYROD</name>
<dbReference type="GO" id="GO:0016747">
    <property type="term" value="F:acyltransferase activity, transferring groups other than amino-acyl groups"/>
    <property type="evidence" value="ECO:0007669"/>
    <property type="project" value="InterPro"/>
</dbReference>
<protein>
    <submittedName>
        <fullName evidence="2">GNAT family N-acetyltransferase</fullName>
    </submittedName>
</protein>
<dbReference type="RefSeq" id="WP_002990140.1">
    <property type="nucleotide sequence ID" value="NZ_CP068108.1"/>
</dbReference>
<evidence type="ECO:0000259" key="1">
    <source>
        <dbReference type="Pfam" id="PF13302"/>
    </source>
</evidence>
<dbReference type="Pfam" id="PF13302">
    <property type="entry name" value="Acetyltransf_3"/>
    <property type="match status" value="1"/>
</dbReference>
<dbReference type="SUPFAM" id="SSF55729">
    <property type="entry name" value="Acyl-CoA N-acyltransferases (Nat)"/>
    <property type="match status" value="1"/>
</dbReference>
<dbReference type="PANTHER" id="PTHR43610">
    <property type="entry name" value="BLL6696 PROTEIN"/>
    <property type="match status" value="1"/>
</dbReference>
<dbReference type="EMBL" id="CP068108">
    <property type="protein sequence ID" value="QQU00575.1"/>
    <property type="molecule type" value="Genomic_DNA"/>
</dbReference>
<dbReference type="Proteomes" id="UP000596202">
    <property type="component" value="Chromosome"/>
</dbReference>
<dbReference type="Gene3D" id="3.40.630.30">
    <property type="match status" value="1"/>
</dbReference>
<accession>A0A9Q7EBI9</accession>
<gene>
    <name evidence="2" type="ORF">I6I88_02050</name>
</gene>
<dbReference type="GeneID" id="93526414"/>
<dbReference type="AlphaFoldDB" id="A0A9Q7EBI9"/>
<proteinExistence type="predicted"/>
<feature type="domain" description="N-acetyltransferase" evidence="1">
    <location>
        <begin position="23"/>
        <end position="160"/>
    </location>
</feature>